<evidence type="ECO:0000256" key="5">
    <source>
        <dbReference type="ARBA" id="ARBA00023004"/>
    </source>
</evidence>
<reference evidence="9 10" key="1">
    <citation type="submission" date="2016-12" db="EMBL/GenBank/DDBJ databases">
        <title>Trade-off between light-utilization and light-protection in marine flavobacteria.</title>
        <authorList>
            <person name="Kumagai Y."/>
            <person name="Yoshizawa S."/>
            <person name="Kogure K."/>
            <person name="Iwasaki W."/>
        </authorList>
    </citation>
    <scope>NUCLEOTIDE SEQUENCE [LARGE SCALE GENOMIC DNA]</scope>
    <source>
        <strain evidence="9 10">KCTC 22729</strain>
    </source>
</reference>
<dbReference type="PRINTS" id="PR00463">
    <property type="entry name" value="EP450I"/>
</dbReference>
<dbReference type="SUPFAM" id="SSF48264">
    <property type="entry name" value="Cytochrome P450"/>
    <property type="match status" value="1"/>
</dbReference>
<keyword evidence="4 8" id="KW-0560">Oxidoreductase</keyword>
<dbReference type="InterPro" id="IPR002401">
    <property type="entry name" value="Cyt_P450_E_grp-I"/>
</dbReference>
<organism evidence="9 10">
    <name type="scientific">Polaribacter gangjinensis</name>
    <dbReference type="NCBI Taxonomy" id="574710"/>
    <lineage>
        <taxon>Bacteria</taxon>
        <taxon>Pseudomonadati</taxon>
        <taxon>Bacteroidota</taxon>
        <taxon>Flavobacteriia</taxon>
        <taxon>Flavobacteriales</taxon>
        <taxon>Flavobacteriaceae</taxon>
    </lineage>
</organism>
<name>A0A2S7WF25_9FLAO</name>
<dbReference type="GO" id="GO:0004497">
    <property type="term" value="F:monooxygenase activity"/>
    <property type="evidence" value="ECO:0007669"/>
    <property type="project" value="UniProtKB-KW"/>
</dbReference>
<dbReference type="PANTHER" id="PTHR24291">
    <property type="entry name" value="CYTOCHROME P450 FAMILY 4"/>
    <property type="match status" value="1"/>
</dbReference>
<keyword evidence="5 7" id="KW-0408">Iron</keyword>
<feature type="binding site" description="axial binding residue" evidence="7">
    <location>
        <position position="393"/>
    </location>
    <ligand>
        <name>heme</name>
        <dbReference type="ChEBI" id="CHEBI:30413"/>
    </ligand>
    <ligandPart>
        <name>Fe</name>
        <dbReference type="ChEBI" id="CHEBI:18248"/>
    </ligandPart>
</feature>
<proteinExistence type="inferred from homology"/>
<comment type="cofactor">
    <cofactor evidence="7">
        <name>heme</name>
        <dbReference type="ChEBI" id="CHEBI:30413"/>
    </cofactor>
</comment>
<dbReference type="GO" id="GO:0016705">
    <property type="term" value="F:oxidoreductase activity, acting on paired donors, with incorporation or reduction of molecular oxygen"/>
    <property type="evidence" value="ECO:0007669"/>
    <property type="project" value="InterPro"/>
</dbReference>
<dbReference type="GO" id="GO:0005506">
    <property type="term" value="F:iron ion binding"/>
    <property type="evidence" value="ECO:0007669"/>
    <property type="project" value="InterPro"/>
</dbReference>
<evidence type="ECO:0000313" key="10">
    <source>
        <dbReference type="Proteomes" id="UP000237608"/>
    </source>
</evidence>
<dbReference type="PRINTS" id="PR00385">
    <property type="entry name" value="P450"/>
</dbReference>
<dbReference type="EMBL" id="MSCL01000001">
    <property type="protein sequence ID" value="PQJ75891.1"/>
    <property type="molecule type" value="Genomic_DNA"/>
</dbReference>
<gene>
    <name evidence="9" type="ORF">BTO13_11955</name>
</gene>
<keyword evidence="2 7" id="KW-0349">Heme</keyword>
<dbReference type="Pfam" id="PF00067">
    <property type="entry name" value="p450"/>
    <property type="match status" value="1"/>
</dbReference>
<comment type="caution">
    <text evidence="9">The sequence shown here is derived from an EMBL/GenBank/DDBJ whole genome shotgun (WGS) entry which is preliminary data.</text>
</comment>
<protein>
    <submittedName>
        <fullName evidence="9">Cytochrome P450</fullName>
    </submittedName>
</protein>
<evidence type="ECO:0000256" key="2">
    <source>
        <dbReference type="ARBA" id="ARBA00022617"/>
    </source>
</evidence>
<dbReference type="InterPro" id="IPR050196">
    <property type="entry name" value="Cytochrome_P450_Monoox"/>
</dbReference>
<dbReference type="GO" id="GO:0020037">
    <property type="term" value="F:heme binding"/>
    <property type="evidence" value="ECO:0007669"/>
    <property type="project" value="InterPro"/>
</dbReference>
<dbReference type="RefSeq" id="WP_105047042.1">
    <property type="nucleotide sequence ID" value="NZ_CP150662.1"/>
</dbReference>
<dbReference type="OrthoDB" id="9764248at2"/>
<evidence type="ECO:0000256" key="3">
    <source>
        <dbReference type="ARBA" id="ARBA00022723"/>
    </source>
</evidence>
<evidence type="ECO:0000313" key="9">
    <source>
        <dbReference type="EMBL" id="PQJ75891.1"/>
    </source>
</evidence>
<dbReference type="PROSITE" id="PS00086">
    <property type="entry name" value="CYTOCHROME_P450"/>
    <property type="match status" value="1"/>
</dbReference>
<dbReference type="Gene3D" id="1.10.630.10">
    <property type="entry name" value="Cytochrome P450"/>
    <property type="match status" value="1"/>
</dbReference>
<evidence type="ECO:0000256" key="4">
    <source>
        <dbReference type="ARBA" id="ARBA00023002"/>
    </source>
</evidence>
<comment type="similarity">
    <text evidence="1 8">Belongs to the cytochrome P450 family.</text>
</comment>
<sequence length="444" mass="51481">MSTSKKIPEVSFFKFLNHARGILHNPLPFHAKNFDTLGDIFRLNIGLGNSVLFCRDAGLLQHALQKNQKNYTKSYIQTKDVAKYVGKGLLTAEGEHWQKQRKFIQPAFHKSQLKLLVDTIQKTILSELKNIKTGNPIDIFPVFNDLAFQTVIKSIFNINISDEDVDSLQHTTEATQKMLVQELRQPFLVWWFNLSGKTKKHLDLTKNSRTILKRLVEERKQSNSKHHDLLDMLLSARYEDGTNIDENQLVDEILILFAAGHETTSNALTFTCELLARNPEAQSKIHSEIKRIKSESSDCMDWIKNATYTKLVIEESMRLYPPAYFIDRVNIEEETYNGFNLPKGSNLLFSVYEIHRHSDFWKQPNEFIPERFLEENIKFSKNYFPFGAGPRMCIGNNFAMYEMILTIIALVEQFEIVEKKTPIQIKPLITLKPHNAVLEFKNRK</sequence>
<dbReference type="InterPro" id="IPR036396">
    <property type="entry name" value="Cyt_P450_sf"/>
</dbReference>
<evidence type="ECO:0000256" key="1">
    <source>
        <dbReference type="ARBA" id="ARBA00010617"/>
    </source>
</evidence>
<dbReference type="InterPro" id="IPR001128">
    <property type="entry name" value="Cyt_P450"/>
</dbReference>
<keyword evidence="3 7" id="KW-0479">Metal-binding</keyword>
<dbReference type="InterPro" id="IPR017972">
    <property type="entry name" value="Cyt_P450_CS"/>
</dbReference>
<dbReference type="PANTHER" id="PTHR24291:SF50">
    <property type="entry name" value="BIFUNCTIONAL ALBAFLAVENONE MONOOXYGENASE_TERPENE SYNTHASE"/>
    <property type="match status" value="1"/>
</dbReference>
<dbReference type="AlphaFoldDB" id="A0A2S7WF25"/>
<evidence type="ECO:0000256" key="6">
    <source>
        <dbReference type="ARBA" id="ARBA00023033"/>
    </source>
</evidence>
<evidence type="ECO:0000256" key="8">
    <source>
        <dbReference type="RuleBase" id="RU000461"/>
    </source>
</evidence>
<dbReference type="Proteomes" id="UP000237608">
    <property type="component" value="Unassembled WGS sequence"/>
</dbReference>
<evidence type="ECO:0000256" key="7">
    <source>
        <dbReference type="PIRSR" id="PIRSR602401-1"/>
    </source>
</evidence>
<accession>A0A2S7WF25</accession>
<keyword evidence="6 8" id="KW-0503">Monooxygenase</keyword>
<keyword evidence="10" id="KW-1185">Reference proteome</keyword>